<evidence type="ECO:0000256" key="3">
    <source>
        <dbReference type="SAM" id="Coils"/>
    </source>
</evidence>
<keyword evidence="5" id="KW-1185">Reference proteome</keyword>
<feature type="coiled-coil region" evidence="3">
    <location>
        <begin position="119"/>
        <end position="195"/>
    </location>
</feature>
<gene>
    <name evidence="4" type="ORF">MAR_011293</name>
</gene>
<evidence type="ECO:0000313" key="5">
    <source>
        <dbReference type="Proteomes" id="UP001164746"/>
    </source>
</evidence>
<protein>
    <submittedName>
        <fullName evidence="4">THOC7-like protein</fullName>
    </submittedName>
</protein>
<keyword evidence="3" id="KW-0175">Coiled coil</keyword>
<dbReference type="Proteomes" id="UP001164746">
    <property type="component" value="Chromosome 14"/>
</dbReference>
<proteinExistence type="predicted"/>
<reference evidence="4" key="1">
    <citation type="submission" date="2022-11" db="EMBL/GenBank/DDBJ databases">
        <title>Centuries of genome instability and evolution in soft-shell clam transmissible cancer (bioRxiv).</title>
        <authorList>
            <person name="Hart S.F.M."/>
            <person name="Yonemitsu M.A."/>
            <person name="Giersch R.M."/>
            <person name="Beal B.F."/>
            <person name="Arriagada G."/>
            <person name="Davis B.W."/>
            <person name="Ostrander E.A."/>
            <person name="Goff S.P."/>
            <person name="Metzger M.J."/>
        </authorList>
    </citation>
    <scope>NUCLEOTIDE SEQUENCE</scope>
    <source>
        <strain evidence="4">MELC-2E11</strain>
        <tissue evidence="4">Siphon/mantle</tissue>
    </source>
</reference>
<dbReference type="Pfam" id="PF05615">
    <property type="entry name" value="THOC7"/>
    <property type="match status" value="2"/>
</dbReference>
<keyword evidence="2" id="KW-0539">Nucleus</keyword>
<name>A0ABY7FWE7_MYAAR</name>
<dbReference type="InterPro" id="IPR008501">
    <property type="entry name" value="THOC7/Mft1"/>
</dbReference>
<evidence type="ECO:0000256" key="1">
    <source>
        <dbReference type="ARBA" id="ARBA00004123"/>
    </source>
</evidence>
<evidence type="ECO:0000313" key="4">
    <source>
        <dbReference type="EMBL" id="WAR25589.1"/>
    </source>
</evidence>
<accession>A0ABY7FWE7</accession>
<organism evidence="4 5">
    <name type="scientific">Mya arenaria</name>
    <name type="common">Soft-shell clam</name>
    <dbReference type="NCBI Taxonomy" id="6604"/>
    <lineage>
        <taxon>Eukaryota</taxon>
        <taxon>Metazoa</taxon>
        <taxon>Spiralia</taxon>
        <taxon>Lophotrochozoa</taxon>
        <taxon>Mollusca</taxon>
        <taxon>Bivalvia</taxon>
        <taxon>Autobranchia</taxon>
        <taxon>Heteroconchia</taxon>
        <taxon>Euheterodonta</taxon>
        <taxon>Imparidentia</taxon>
        <taxon>Neoheterodontei</taxon>
        <taxon>Myida</taxon>
        <taxon>Myoidea</taxon>
        <taxon>Myidae</taxon>
        <taxon>Mya</taxon>
    </lineage>
</organism>
<evidence type="ECO:0000256" key="2">
    <source>
        <dbReference type="ARBA" id="ARBA00023242"/>
    </source>
</evidence>
<dbReference type="EMBL" id="CP111025">
    <property type="protein sequence ID" value="WAR25589.1"/>
    <property type="molecule type" value="Genomic_DNA"/>
</dbReference>
<sequence>MTILLKSKTMIGYWTLHLPDSTSGITASAQSAHCCPENSDGLSSRVAILVFYFFSGLTERDVILVDFRTHDEVIKKRLLIDGDAGNDEKRLTNFLRTFIKWCSSDETPDESHLTVQRMLATLAQKNQIEEAEKKILESKKELAEAKQIRKNRQEYDTMAKKIQEQPDRQGTTKKLEFVAEELASLEETKTKLDLKLDLRRKQFHVLISAIHELQILLEDTVGRYVCFILQILLEGMCASSSRYCWKVCVLHSPDSVGRYVCFILQIQLEGMCASSSRFSWKVCVLHTPDTVGRYVCFILQIQLEGMCASSSRYCWKVCVLHPPDTVGRYVCFILQILLEGMCASYSRYFWKVCVLHSPDSVGRYVCFILQILLEGMCASSSRYCWKVCVLHTPDTVGRYVCFILQILLEGMCASSSRYCWKILLEEDEELRTGSEERERSQRDDMDTT</sequence>
<comment type="subcellular location">
    <subcellularLocation>
        <location evidence="1">Nucleus</location>
    </subcellularLocation>
</comment>